<dbReference type="AlphaFoldDB" id="A0A1I4LQJ8"/>
<evidence type="ECO:0000256" key="2">
    <source>
        <dbReference type="ARBA" id="ARBA00022692"/>
    </source>
</evidence>
<dbReference type="Proteomes" id="UP000199006">
    <property type="component" value="Unassembled WGS sequence"/>
</dbReference>
<keyword evidence="3 5" id="KW-1133">Transmembrane helix</keyword>
<dbReference type="GO" id="GO:0016020">
    <property type="term" value="C:membrane"/>
    <property type="evidence" value="ECO:0007669"/>
    <property type="project" value="UniProtKB-SubCell"/>
</dbReference>
<gene>
    <name evidence="6" type="ORF">SAMN02983006_02381</name>
</gene>
<keyword evidence="2 5" id="KW-0812">Transmembrane</keyword>
<comment type="subcellular location">
    <subcellularLocation>
        <location evidence="1">Membrane</location>
        <topology evidence="1">Multi-pass membrane protein</topology>
    </subcellularLocation>
</comment>
<dbReference type="STRING" id="29563.SAMN02983006_02381"/>
<evidence type="ECO:0000313" key="7">
    <source>
        <dbReference type="Proteomes" id="UP000199006"/>
    </source>
</evidence>
<evidence type="ECO:0000313" key="6">
    <source>
        <dbReference type="EMBL" id="SFL93368.1"/>
    </source>
</evidence>
<protein>
    <submittedName>
        <fullName evidence="6">Toxin secretion/phage lysis holin</fullName>
    </submittedName>
</protein>
<evidence type="ECO:0000256" key="4">
    <source>
        <dbReference type="ARBA" id="ARBA00023136"/>
    </source>
</evidence>
<evidence type="ECO:0000256" key="1">
    <source>
        <dbReference type="ARBA" id="ARBA00004141"/>
    </source>
</evidence>
<sequence>MEKLNAKWRPFIDEIIYYWNKFFEHTAIKGFLAAGGTVITMIFGDMNAAMQGFLILLAADYITGLTKAAKRGQLSSWMSRKGWGKLATYSIVISLGHLITQIGMTGMRDFVLLWAGTTEAISILENCDELGVVIPDFMREKLLNTKENKFGEEIDK</sequence>
<keyword evidence="4 5" id="KW-0472">Membrane</keyword>
<dbReference type="Pfam" id="PF05105">
    <property type="entry name" value="Phage_holin_4_1"/>
    <property type="match status" value="1"/>
</dbReference>
<proteinExistence type="predicted"/>
<feature type="transmembrane region" description="Helical" evidence="5">
    <location>
        <begin position="26"/>
        <end position="43"/>
    </location>
</feature>
<dbReference type="NCBIfam" id="TIGR01593">
    <property type="entry name" value="holin_tox_secr"/>
    <property type="match status" value="1"/>
</dbReference>
<feature type="transmembrane region" description="Helical" evidence="5">
    <location>
        <begin position="49"/>
        <end position="66"/>
    </location>
</feature>
<evidence type="ECO:0000256" key="5">
    <source>
        <dbReference type="SAM" id="Phobius"/>
    </source>
</evidence>
<organism evidence="6 7">
    <name type="scientific">Halanaerobium salsuginis</name>
    <dbReference type="NCBI Taxonomy" id="29563"/>
    <lineage>
        <taxon>Bacteria</taxon>
        <taxon>Bacillati</taxon>
        <taxon>Bacillota</taxon>
        <taxon>Clostridia</taxon>
        <taxon>Halanaerobiales</taxon>
        <taxon>Halanaerobiaceae</taxon>
        <taxon>Halanaerobium</taxon>
    </lineage>
</organism>
<evidence type="ECO:0000256" key="3">
    <source>
        <dbReference type="ARBA" id="ARBA00022989"/>
    </source>
</evidence>
<dbReference type="EMBL" id="FOTI01000043">
    <property type="protein sequence ID" value="SFL93368.1"/>
    <property type="molecule type" value="Genomic_DNA"/>
</dbReference>
<keyword evidence="7" id="KW-1185">Reference proteome</keyword>
<dbReference type="InterPro" id="IPR006480">
    <property type="entry name" value="Phage_holin_4_1"/>
</dbReference>
<name>A0A1I4LQJ8_9FIRM</name>
<reference evidence="6 7" key="1">
    <citation type="submission" date="2016-10" db="EMBL/GenBank/DDBJ databases">
        <authorList>
            <person name="de Groot N.N."/>
        </authorList>
    </citation>
    <scope>NUCLEOTIDE SEQUENCE [LARGE SCALE GENOMIC DNA]</scope>
    <source>
        <strain evidence="6 7">ATCC 51327</strain>
    </source>
</reference>
<feature type="transmembrane region" description="Helical" evidence="5">
    <location>
        <begin position="86"/>
        <end position="104"/>
    </location>
</feature>
<accession>A0A1I4LQJ8</accession>